<comment type="caution">
    <text evidence="9">The sequence shown here is derived from an EMBL/GenBank/DDBJ whole genome shotgun (WGS) entry which is preliminary data.</text>
</comment>
<dbReference type="InterPro" id="IPR044808">
    <property type="entry name" value="ERF_plant"/>
</dbReference>
<keyword evidence="6" id="KW-0539">Nucleus</keyword>
<dbReference type="EMBL" id="LNRQ01000004">
    <property type="protein sequence ID" value="KZM98008.1"/>
    <property type="molecule type" value="Genomic_DNA"/>
</dbReference>
<dbReference type="GO" id="GO:0009873">
    <property type="term" value="P:ethylene-activated signaling pathway"/>
    <property type="evidence" value="ECO:0007669"/>
    <property type="project" value="InterPro"/>
</dbReference>
<proteinExistence type="predicted"/>
<dbReference type="PRINTS" id="PR00367">
    <property type="entry name" value="ETHRSPELEMNT"/>
</dbReference>
<evidence type="ECO:0000256" key="3">
    <source>
        <dbReference type="ARBA" id="ARBA00023015"/>
    </source>
</evidence>
<evidence type="ECO:0000256" key="5">
    <source>
        <dbReference type="ARBA" id="ARBA00023163"/>
    </source>
</evidence>
<dbReference type="InterPro" id="IPR036955">
    <property type="entry name" value="AP2/ERF_dom_sf"/>
</dbReference>
<evidence type="ECO:0000313" key="9">
    <source>
        <dbReference type="EMBL" id="KZM98008.1"/>
    </source>
</evidence>
<dbReference type="SUPFAM" id="SSF54171">
    <property type="entry name" value="DNA-binding domain"/>
    <property type="match status" value="1"/>
</dbReference>
<sequence>MKMMTNEEFWTLELISQHLLGEEFITSSDTIFLPDHLHSSVSESSNSTETFFESGYSEIESTNSIHSLINISSPRHESHENHSDSTFISTSSTEDDSDNYLLDFPITEPDFTASPKMKYKRAKNKTAVCSRKSSETKKHYRGVRMRPWGKFAAEIRDPKRKGSRIWLGTYETSVEAARAYDCAAFRFRGSKAVLNFPSEAGKVEHAPHKYCMNVN</sequence>
<dbReference type="GO" id="GO:0006952">
    <property type="term" value="P:defense response"/>
    <property type="evidence" value="ECO:0007669"/>
    <property type="project" value="UniProtKB-KW"/>
</dbReference>
<evidence type="ECO:0000256" key="4">
    <source>
        <dbReference type="ARBA" id="ARBA00023125"/>
    </source>
</evidence>
<dbReference type="PROSITE" id="PS51032">
    <property type="entry name" value="AP2_ERF"/>
    <property type="match status" value="1"/>
</dbReference>
<feature type="compositionally biased region" description="Basic and acidic residues" evidence="7">
    <location>
        <begin position="74"/>
        <end position="83"/>
    </location>
</feature>
<dbReference type="PANTHER" id="PTHR31190">
    <property type="entry name" value="DNA-BINDING DOMAIN"/>
    <property type="match status" value="1"/>
</dbReference>
<keyword evidence="4" id="KW-0238">DNA-binding</keyword>
<dbReference type="FunFam" id="3.30.730.10:FF:000001">
    <property type="entry name" value="Ethylene-responsive transcription factor 2"/>
    <property type="match status" value="1"/>
</dbReference>
<evidence type="ECO:0000256" key="7">
    <source>
        <dbReference type="SAM" id="MobiDB-lite"/>
    </source>
</evidence>
<dbReference type="Pfam" id="PF00847">
    <property type="entry name" value="AP2"/>
    <property type="match status" value="1"/>
</dbReference>
<reference evidence="9" key="1">
    <citation type="journal article" date="2016" name="Nat. Genet.">
        <title>A high-quality carrot genome assembly provides new insights into carotenoid accumulation and asterid genome evolution.</title>
        <authorList>
            <person name="Iorizzo M."/>
            <person name="Ellison S."/>
            <person name="Senalik D."/>
            <person name="Zeng P."/>
            <person name="Satapoomin P."/>
            <person name="Huang J."/>
            <person name="Bowman M."/>
            <person name="Iovene M."/>
            <person name="Sanseverino W."/>
            <person name="Cavagnaro P."/>
            <person name="Yildiz M."/>
            <person name="Macko-Podgorni A."/>
            <person name="Moranska E."/>
            <person name="Grzebelus E."/>
            <person name="Grzebelus D."/>
            <person name="Ashrafi H."/>
            <person name="Zheng Z."/>
            <person name="Cheng S."/>
            <person name="Spooner D."/>
            <person name="Van Deynze A."/>
            <person name="Simon P."/>
        </authorList>
    </citation>
    <scope>NUCLEOTIDE SEQUENCE [LARGE SCALE GENOMIC DNA]</scope>
    <source>
        <tissue evidence="9">Leaf</tissue>
    </source>
</reference>
<dbReference type="Gene3D" id="3.30.730.10">
    <property type="entry name" value="AP2/ERF domain"/>
    <property type="match status" value="1"/>
</dbReference>
<evidence type="ECO:0000256" key="2">
    <source>
        <dbReference type="ARBA" id="ARBA00022821"/>
    </source>
</evidence>
<dbReference type="InterPro" id="IPR001471">
    <property type="entry name" value="AP2/ERF_dom"/>
</dbReference>
<organism evidence="9">
    <name type="scientific">Daucus carota subsp. sativus</name>
    <name type="common">Carrot</name>
    <dbReference type="NCBI Taxonomy" id="79200"/>
    <lineage>
        <taxon>Eukaryota</taxon>
        <taxon>Viridiplantae</taxon>
        <taxon>Streptophyta</taxon>
        <taxon>Embryophyta</taxon>
        <taxon>Tracheophyta</taxon>
        <taxon>Spermatophyta</taxon>
        <taxon>Magnoliopsida</taxon>
        <taxon>eudicotyledons</taxon>
        <taxon>Gunneridae</taxon>
        <taxon>Pentapetalae</taxon>
        <taxon>asterids</taxon>
        <taxon>campanulids</taxon>
        <taxon>Apiales</taxon>
        <taxon>Apiaceae</taxon>
        <taxon>Apioideae</taxon>
        <taxon>Scandiceae</taxon>
        <taxon>Daucinae</taxon>
        <taxon>Daucus</taxon>
        <taxon>Daucus sect. Daucus</taxon>
    </lineage>
</organism>
<protein>
    <recommendedName>
        <fullName evidence="8">AP2/ERF domain-containing protein</fullName>
    </recommendedName>
</protein>
<name>A0A165XBI9_DAUCS</name>
<dbReference type="AlphaFoldDB" id="A0A165XBI9"/>
<comment type="subcellular location">
    <subcellularLocation>
        <location evidence="1">Nucleus</location>
    </subcellularLocation>
</comment>
<gene>
    <name evidence="9" type="ORF">DCAR_014630</name>
</gene>
<evidence type="ECO:0000259" key="8">
    <source>
        <dbReference type="PROSITE" id="PS51032"/>
    </source>
</evidence>
<dbReference type="PANTHER" id="PTHR31190:SF287">
    <property type="entry name" value="DEVELOPMENT RELATED ERF PROTEIN"/>
    <property type="match status" value="1"/>
</dbReference>
<feature type="domain" description="AP2/ERF" evidence="8">
    <location>
        <begin position="139"/>
        <end position="197"/>
    </location>
</feature>
<evidence type="ECO:0000256" key="6">
    <source>
        <dbReference type="ARBA" id="ARBA00023242"/>
    </source>
</evidence>
<dbReference type="GO" id="GO:0005634">
    <property type="term" value="C:nucleus"/>
    <property type="evidence" value="ECO:0007669"/>
    <property type="project" value="UniProtKB-SubCell"/>
</dbReference>
<dbReference type="CDD" id="cd00018">
    <property type="entry name" value="AP2"/>
    <property type="match status" value="1"/>
</dbReference>
<keyword evidence="5" id="KW-0804">Transcription</keyword>
<evidence type="ECO:0000256" key="1">
    <source>
        <dbReference type="ARBA" id="ARBA00004123"/>
    </source>
</evidence>
<keyword evidence="3" id="KW-0805">Transcription regulation</keyword>
<dbReference type="STRING" id="79200.A0A165XBI9"/>
<dbReference type="GO" id="GO:0003677">
    <property type="term" value="F:DNA binding"/>
    <property type="evidence" value="ECO:0007669"/>
    <property type="project" value="UniProtKB-KW"/>
</dbReference>
<accession>A0A165XBI9</accession>
<dbReference type="GO" id="GO:0003700">
    <property type="term" value="F:DNA-binding transcription factor activity"/>
    <property type="evidence" value="ECO:0007669"/>
    <property type="project" value="InterPro"/>
</dbReference>
<dbReference type="OrthoDB" id="674504at2759"/>
<dbReference type="SMART" id="SM00380">
    <property type="entry name" value="AP2"/>
    <property type="match status" value="1"/>
</dbReference>
<keyword evidence="2" id="KW-0611">Plant defense</keyword>
<dbReference type="InterPro" id="IPR016177">
    <property type="entry name" value="DNA-bd_dom_sf"/>
</dbReference>
<feature type="region of interest" description="Disordered" evidence="7">
    <location>
        <begin position="74"/>
        <end position="95"/>
    </location>
</feature>
<dbReference type="Gramene" id="KZM98008">
    <property type="protein sequence ID" value="KZM98008"/>
    <property type="gene ID" value="DCAR_014630"/>
</dbReference>